<keyword evidence="2" id="KW-1185">Reference proteome</keyword>
<evidence type="ECO:0000313" key="1">
    <source>
        <dbReference type="EMBL" id="CAG8780753.1"/>
    </source>
</evidence>
<proteinExistence type="predicted"/>
<reference evidence="1" key="1">
    <citation type="submission" date="2021-06" db="EMBL/GenBank/DDBJ databases">
        <authorList>
            <person name="Kallberg Y."/>
            <person name="Tangrot J."/>
            <person name="Rosling A."/>
        </authorList>
    </citation>
    <scope>NUCLEOTIDE SEQUENCE</scope>
    <source>
        <strain evidence="1">MA461A</strain>
    </source>
</reference>
<organism evidence="1 2">
    <name type="scientific">Racocetra persica</name>
    <dbReference type="NCBI Taxonomy" id="160502"/>
    <lineage>
        <taxon>Eukaryota</taxon>
        <taxon>Fungi</taxon>
        <taxon>Fungi incertae sedis</taxon>
        <taxon>Mucoromycota</taxon>
        <taxon>Glomeromycotina</taxon>
        <taxon>Glomeromycetes</taxon>
        <taxon>Diversisporales</taxon>
        <taxon>Gigasporaceae</taxon>
        <taxon>Racocetra</taxon>
    </lineage>
</organism>
<dbReference type="EMBL" id="CAJVQC010045114">
    <property type="protein sequence ID" value="CAG8780753.1"/>
    <property type="molecule type" value="Genomic_DNA"/>
</dbReference>
<gene>
    <name evidence="1" type="ORF">RPERSI_LOCUS17541</name>
</gene>
<comment type="caution">
    <text evidence="1">The sequence shown here is derived from an EMBL/GenBank/DDBJ whole genome shotgun (WGS) entry which is preliminary data.</text>
</comment>
<sequence>VSNYLITEACHYACINGPGANVVMSFYKTDSATGLPIHYLKDSKEALWERFYEEYPDGAKRTTFYKYLEGELDEKGA</sequence>
<name>A0ACA9R883_9GLOM</name>
<accession>A0ACA9R883</accession>
<feature type="non-terminal residue" evidence="1">
    <location>
        <position position="1"/>
    </location>
</feature>
<dbReference type="Proteomes" id="UP000789920">
    <property type="component" value="Unassembled WGS sequence"/>
</dbReference>
<protein>
    <submittedName>
        <fullName evidence="1">20581_t:CDS:1</fullName>
    </submittedName>
</protein>
<evidence type="ECO:0000313" key="2">
    <source>
        <dbReference type="Proteomes" id="UP000789920"/>
    </source>
</evidence>
<feature type="non-terminal residue" evidence="1">
    <location>
        <position position="77"/>
    </location>
</feature>